<protein>
    <submittedName>
        <fullName evidence="2">Uncharacterized protein</fullName>
    </submittedName>
</protein>
<evidence type="ECO:0000256" key="1">
    <source>
        <dbReference type="SAM" id="MobiDB-lite"/>
    </source>
</evidence>
<keyword evidence="3" id="KW-1185">Reference proteome</keyword>
<proteinExistence type="predicted"/>
<feature type="compositionally biased region" description="Low complexity" evidence="1">
    <location>
        <begin position="239"/>
        <end position="269"/>
    </location>
</feature>
<feature type="compositionally biased region" description="Basic and acidic residues" evidence="1">
    <location>
        <begin position="427"/>
        <end position="436"/>
    </location>
</feature>
<comment type="caution">
    <text evidence="2">The sequence shown here is derived from an EMBL/GenBank/DDBJ whole genome shotgun (WGS) entry which is preliminary data.</text>
</comment>
<dbReference type="EMBL" id="MU155797">
    <property type="protein sequence ID" value="KAF9470953.1"/>
    <property type="molecule type" value="Genomic_DNA"/>
</dbReference>
<feature type="region of interest" description="Disordered" evidence="1">
    <location>
        <begin position="416"/>
        <end position="450"/>
    </location>
</feature>
<dbReference type="Proteomes" id="UP000807469">
    <property type="component" value="Unassembled WGS sequence"/>
</dbReference>
<evidence type="ECO:0000313" key="3">
    <source>
        <dbReference type="Proteomes" id="UP000807469"/>
    </source>
</evidence>
<feature type="region of interest" description="Disordered" evidence="1">
    <location>
        <begin position="239"/>
        <end position="288"/>
    </location>
</feature>
<reference evidence="2" key="1">
    <citation type="submission" date="2020-11" db="EMBL/GenBank/DDBJ databases">
        <authorList>
            <consortium name="DOE Joint Genome Institute"/>
            <person name="Ahrendt S."/>
            <person name="Riley R."/>
            <person name="Andreopoulos W."/>
            <person name="Labutti K."/>
            <person name="Pangilinan J."/>
            <person name="Ruiz-Duenas F.J."/>
            <person name="Barrasa J.M."/>
            <person name="Sanchez-Garcia M."/>
            <person name="Camarero S."/>
            <person name="Miyauchi S."/>
            <person name="Serrano A."/>
            <person name="Linde D."/>
            <person name="Babiker R."/>
            <person name="Drula E."/>
            <person name="Ayuso-Fernandez I."/>
            <person name="Pacheco R."/>
            <person name="Padilla G."/>
            <person name="Ferreira P."/>
            <person name="Barriuso J."/>
            <person name="Kellner H."/>
            <person name="Castanera R."/>
            <person name="Alfaro M."/>
            <person name="Ramirez L."/>
            <person name="Pisabarro A.G."/>
            <person name="Kuo A."/>
            <person name="Tritt A."/>
            <person name="Lipzen A."/>
            <person name="He G."/>
            <person name="Yan M."/>
            <person name="Ng V."/>
            <person name="Cullen D."/>
            <person name="Martin F."/>
            <person name="Rosso M.-N."/>
            <person name="Henrissat B."/>
            <person name="Hibbett D."/>
            <person name="Martinez A.T."/>
            <person name="Grigoriev I.V."/>
        </authorList>
    </citation>
    <scope>NUCLEOTIDE SEQUENCE</scope>
    <source>
        <strain evidence="2">CIRM-BRFM 674</strain>
    </source>
</reference>
<organism evidence="2 3">
    <name type="scientific">Pholiota conissans</name>
    <dbReference type="NCBI Taxonomy" id="109636"/>
    <lineage>
        <taxon>Eukaryota</taxon>
        <taxon>Fungi</taxon>
        <taxon>Dikarya</taxon>
        <taxon>Basidiomycota</taxon>
        <taxon>Agaricomycotina</taxon>
        <taxon>Agaricomycetes</taxon>
        <taxon>Agaricomycetidae</taxon>
        <taxon>Agaricales</taxon>
        <taxon>Agaricineae</taxon>
        <taxon>Strophariaceae</taxon>
        <taxon>Pholiota</taxon>
    </lineage>
</organism>
<feature type="region of interest" description="Disordered" evidence="1">
    <location>
        <begin position="1"/>
        <end position="24"/>
    </location>
</feature>
<sequence>MPPSFAWRTAGVNIPPPTAQSLTQPVPKRFSDLRFSPDGTYDLRRMQDAVPEYPGEYSNHQDQFNGSDIAWFATNCSTDNRQVIGPNEYHPVLEHIFSDKFGPESRRKLREQTQKLVLDAATLWDRAFGGSTIVIHVDPPTSLGIPTAPEHLKAITYLPPIVVSELPQAHQAIADIVQSFIVNVGLHTKTRWERLKKPYLPNKSRKKLPLEPTISSDPIPPPLLAGSSLYLFQGRKTDPSAASSTAPLSSKVNSRSAKSSVRSKNSASSTLVPENDDDMYDSDSDSDMYPVQDEVSSSYVAAFDVADMEIERLGFQEKVKNFETDISLLKESEKKSKDKELAYKKEIKSLKQAIKTLQISQHTQQLDSTTTFSLQSPFLGIKAPNPSIASSISSVSSLSSDSSNLFAATLPSPFLSNPVNESATPRRGNEKPKDTVVEPATPSKFTSRKGTLLSSNMATKVSSPTPYGAIASSVTSTPLTMSTHLSFRNPDISLADLKSQVQAPLPVVGAAPRAVHTARLCGYEESRLPSLHIIATYVAPPFWAKALSTAGFQEEDDVDRILRAMMEDMRA</sequence>
<dbReference type="OrthoDB" id="2690792at2759"/>
<name>A0A9P5YL72_9AGAR</name>
<gene>
    <name evidence="2" type="ORF">BDN70DRAFT_939304</name>
</gene>
<evidence type="ECO:0000313" key="2">
    <source>
        <dbReference type="EMBL" id="KAF9470953.1"/>
    </source>
</evidence>
<accession>A0A9P5YL72</accession>
<dbReference type="AlphaFoldDB" id="A0A9P5YL72"/>
<feature type="compositionally biased region" description="Acidic residues" evidence="1">
    <location>
        <begin position="274"/>
        <end position="286"/>
    </location>
</feature>